<dbReference type="RefSeq" id="WP_301480584.1">
    <property type="nucleotide sequence ID" value="NZ_JASMRX010000009.1"/>
</dbReference>
<accession>A0ABT8LRL6</accession>
<dbReference type="EMBL" id="JASMRX010000009">
    <property type="protein sequence ID" value="MDN6879948.1"/>
    <property type="molecule type" value="Genomic_DNA"/>
</dbReference>
<keyword evidence="3" id="KW-1185">Reference proteome</keyword>
<feature type="compositionally biased region" description="Polar residues" evidence="1">
    <location>
        <begin position="170"/>
        <end position="182"/>
    </location>
</feature>
<evidence type="ECO:0000313" key="3">
    <source>
        <dbReference type="Proteomes" id="UP001176500"/>
    </source>
</evidence>
<dbReference type="Pfam" id="PF13730">
    <property type="entry name" value="HTH_36"/>
    <property type="match status" value="1"/>
</dbReference>
<evidence type="ECO:0000256" key="1">
    <source>
        <dbReference type="SAM" id="MobiDB-lite"/>
    </source>
</evidence>
<feature type="region of interest" description="Disordered" evidence="1">
    <location>
        <begin position="123"/>
        <end position="185"/>
    </location>
</feature>
<comment type="caution">
    <text evidence="2">The sequence shown here is derived from an EMBL/GenBank/DDBJ whole genome shotgun (WGS) entry which is preliminary data.</text>
</comment>
<evidence type="ECO:0000313" key="2">
    <source>
        <dbReference type="EMBL" id="MDN6879948.1"/>
    </source>
</evidence>
<dbReference type="Proteomes" id="UP001176500">
    <property type="component" value="Unassembled WGS sequence"/>
</dbReference>
<name>A0ABT8LRL6_9GAMM</name>
<feature type="compositionally biased region" description="Polar residues" evidence="1">
    <location>
        <begin position="129"/>
        <end position="152"/>
    </location>
</feature>
<organism evidence="2 3">
    <name type="scientific">Serratia bockelmannii</name>
    <dbReference type="NCBI Taxonomy" id="2703793"/>
    <lineage>
        <taxon>Bacteria</taxon>
        <taxon>Pseudomonadati</taxon>
        <taxon>Pseudomonadota</taxon>
        <taxon>Gammaproteobacteria</taxon>
        <taxon>Enterobacterales</taxon>
        <taxon>Yersiniaceae</taxon>
        <taxon>Serratia</taxon>
    </lineage>
</organism>
<gene>
    <name evidence="2" type="ORF">QO199_14925</name>
</gene>
<sequence length="262" mass="28772">MKTVVNTSDNNSTNPNTETFFMSYYGIKGALNIQTPKGPVKFPVHARDTLLYLMSWKTDEIYPSRDRIAKQIGHSIESVKRAIKFLEEHGLITVGKKVTSTQQVNLYTVVSLQEAMQIIGNSGEVKNESGPTVGNKAQSVKPSNSPTESTPENTHDARPVGIDDSHSAEPVNTEQPAQSTQLPPVIVEEQPAEPEEEEEEPDFNSYAAMAAPAAFSGWVTTHNATVELKAAYEAHRNAHHAPRYVPHPAAHHAPEYDGMEAF</sequence>
<feature type="compositionally biased region" description="Basic and acidic residues" evidence="1">
    <location>
        <begin position="153"/>
        <end position="167"/>
    </location>
</feature>
<reference evidence="2" key="1">
    <citation type="submission" date="2023-05" db="EMBL/GenBank/DDBJ databases">
        <title>Cannabis rhizosphere genomes.</title>
        <authorList>
            <person name="Goff K.L."/>
        </authorList>
    </citation>
    <scope>NUCLEOTIDE SEQUENCE</scope>
    <source>
        <strain evidence="2">SPPC 2817</strain>
    </source>
</reference>
<proteinExistence type="predicted"/>
<protein>
    <recommendedName>
        <fullName evidence="4">Helix-turn-helix domain-containing protein</fullName>
    </recommendedName>
</protein>
<evidence type="ECO:0008006" key="4">
    <source>
        <dbReference type="Google" id="ProtNLM"/>
    </source>
</evidence>